<dbReference type="EMBL" id="JH993015">
    <property type="protein sequence ID" value="EKX42595.1"/>
    <property type="molecule type" value="Genomic_DNA"/>
</dbReference>
<dbReference type="GeneID" id="17299259"/>
<evidence type="ECO:0000256" key="1">
    <source>
        <dbReference type="SAM" id="MobiDB-lite"/>
    </source>
</evidence>
<evidence type="ECO:0000313" key="2">
    <source>
        <dbReference type="EMBL" id="EKX42595.1"/>
    </source>
</evidence>
<feature type="region of interest" description="Disordered" evidence="1">
    <location>
        <begin position="228"/>
        <end position="299"/>
    </location>
</feature>
<reference evidence="2 4" key="1">
    <citation type="journal article" date="2012" name="Nature">
        <title>Algal genomes reveal evolutionary mosaicism and the fate of nucleomorphs.</title>
        <authorList>
            <consortium name="DOE Joint Genome Institute"/>
            <person name="Curtis B.A."/>
            <person name="Tanifuji G."/>
            <person name="Burki F."/>
            <person name="Gruber A."/>
            <person name="Irimia M."/>
            <person name="Maruyama S."/>
            <person name="Arias M.C."/>
            <person name="Ball S.G."/>
            <person name="Gile G.H."/>
            <person name="Hirakawa Y."/>
            <person name="Hopkins J.F."/>
            <person name="Kuo A."/>
            <person name="Rensing S.A."/>
            <person name="Schmutz J."/>
            <person name="Symeonidi A."/>
            <person name="Elias M."/>
            <person name="Eveleigh R.J."/>
            <person name="Herman E.K."/>
            <person name="Klute M.J."/>
            <person name="Nakayama T."/>
            <person name="Obornik M."/>
            <person name="Reyes-Prieto A."/>
            <person name="Armbrust E.V."/>
            <person name="Aves S.J."/>
            <person name="Beiko R.G."/>
            <person name="Coutinho P."/>
            <person name="Dacks J.B."/>
            <person name="Durnford D.G."/>
            <person name="Fast N.M."/>
            <person name="Green B.R."/>
            <person name="Grisdale C.J."/>
            <person name="Hempel F."/>
            <person name="Henrissat B."/>
            <person name="Hoppner M.P."/>
            <person name="Ishida K."/>
            <person name="Kim E."/>
            <person name="Koreny L."/>
            <person name="Kroth P.G."/>
            <person name="Liu Y."/>
            <person name="Malik S.B."/>
            <person name="Maier U.G."/>
            <person name="McRose D."/>
            <person name="Mock T."/>
            <person name="Neilson J.A."/>
            <person name="Onodera N.T."/>
            <person name="Poole A.M."/>
            <person name="Pritham E.J."/>
            <person name="Richards T.A."/>
            <person name="Rocap G."/>
            <person name="Roy S.W."/>
            <person name="Sarai C."/>
            <person name="Schaack S."/>
            <person name="Shirato S."/>
            <person name="Slamovits C.H."/>
            <person name="Spencer D.F."/>
            <person name="Suzuki S."/>
            <person name="Worden A.Z."/>
            <person name="Zauner S."/>
            <person name="Barry K."/>
            <person name="Bell C."/>
            <person name="Bharti A.K."/>
            <person name="Crow J.A."/>
            <person name="Grimwood J."/>
            <person name="Kramer R."/>
            <person name="Lindquist E."/>
            <person name="Lucas S."/>
            <person name="Salamov A."/>
            <person name="McFadden G.I."/>
            <person name="Lane C.E."/>
            <person name="Keeling P.J."/>
            <person name="Gray M.W."/>
            <person name="Grigoriev I.V."/>
            <person name="Archibald J.M."/>
        </authorList>
    </citation>
    <scope>NUCLEOTIDE SEQUENCE</scope>
    <source>
        <strain evidence="2 4">CCMP2712</strain>
    </source>
</reference>
<feature type="compositionally biased region" description="Pro residues" evidence="1">
    <location>
        <begin position="746"/>
        <end position="755"/>
    </location>
</feature>
<feature type="region of interest" description="Disordered" evidence="1">
    <location>
        <begin position="1"/>
        <end position="36"/>
    </location>
</feature>
<feature type="compositionally biased region" description="Basic and acidic residues" evidence="1">
    <location>
        <begin position="567"/>
        <end position="579"/>
    </location>
</feature>
<feature type="region of interest" description="Disordered" evidence="1">
    <location>
        <begin position="559"/>
        <end position="595"/>
    </location>
</feature>
<accession>L1J3C3</accession>
<dbReference type="PaxDb" id="55529-EKX42595"/>
<evidence type="ECO:0000313" key="3">
    <source>
        <dbReference type="EnsemblProtists" id="EKX42595"/>
    </source>
</evidence>
<feature type="compositionally biased region" description="Basic and acidic residues" evidence="1">
    <location>
        <begin position="248"/>
        <end position="263"/>
    </location>
</feature>
<feature type="region of interest" description="Disordered" evidence="1">
    <location>
        <begin position="687"/>
        <end position="755"/>
    </location>
</feature>
<keyword evidence="4" id="KW-1185">Reference proteome</keyword>
<dbReference type="AlphaFoldDB" id="L1J3C3"/>
<evidence type="ECO:0000313" key="4">
    <source>
        <dbReference type="Proteomes" id="UP000011087"/>
    </source>
</evidence>
<reference evidence="3" key="3">
    <citation type="submission" date="2016-03" db="UniProtKB">
        <authorList>
            <consortium name="EnsemblProtists"/>
        </authorList>
    </citation>
    <scope>IDENTIFICATION</scope>
</reference>
<feature type="compositionally biased region" description="Basic and acidic residues" evidence="1">
    <location>
        <begin position="11"/>
        <end position="36"/>
    </location>
</feature>
<name>L1J3C3_GUITC</name>
<dbReference type="EnsemblProtists" id="EKX42595">
    <property type="protein sequence ID" value="EKX42595"/>
    <property type="gene ID" value="GUITHDRAFT_141026"/>
</dbReference>
<dbReference type="KEGG" id="gtt:GUITHDRAFT_141026"/>
<reference evidence="4" key="2">
    <citation type="submission" date="2012-11" db="EMBL/GenBank/DDBJ databases">
        <authorList>
            <person name="Kuo A."/>
            <person name="Curtis B.A."/>
            <person name="Tanifuji G."/>
            <person name="Burki F."/>
            <person name="Gruber A."/>
            <person name="Irimia M."/>
            <person name="Maruyama S."/>
            <person name="Arias M.C."/>
            <person name="Ball S.G."/>
            <person name="Gile G.H."/>
            <person name="Hirakawa Y."/>
            <person name="Hopkins J.F."/>
            <person name="Rensing S.A."/>
            <person name="Schmutz J."/>
            <person name="Symeonidi A."/>
            <person name="Elias M."/>
            <person name="Eveleigh R.J."/>
            <person name="Herman E.K."/>
            <person name="Klute M.J."/>
            <person name="Nakayama T."/>
            <person name="Obornik M."/>
            <person name="Reyes-Prieto A."/>
            <person name="Armbrust E.V."/>
            <person name="Aves S.J."/>
            <person name="Beiko R.G."/>
            <person name="Coutinho P."/>
            <person name="Dacks J.B."/>
            <person name="Durnford D.G."/>
            <person name="Fast N.M."/>
            <person name="Green B.R."/>
            <person name="Grisdale C."/>
            <person name="Hempe F."/>
            <person name="Henrissat B."/>
            <person name="Hoppner M.P."/>
            <person name="Ishida K.-I."/>
            <person name="Kim E."/>
            <person name="Koreny L."/>
            <person name="Kroth P.G."/>
            <person name="Liu Y."/>
            <person name="Malik S.-B."/>
            <person name="Maier U.G."/>
            <person name="McRose D."/>
            <person name="Mock T."/>
            <person name="Neilson J.A."/>
            <person name="Onodera N.T."/>
            <person name="Poole A.M."/>
            <person name="Pritham E.J."/>
            <person name="Richards T.A."/>
            <person name="Rocap G."/>
            <person name="Roy S.W."/>
            <person name="Sarai C."/>
            <person name="Schaack S."/>
            <person name="Shirato S."/>
            <person name="Slamovits C.H."/>
            <person name="Spencer D.F."/>
            <person name="Suzuki S."/>
            <person name="Worden A.Z."/>
            <person name="Zauner S."/>
            <person name="Barry K."/>
            <person name="Bell C."/>
            <person name="Bharti A.K."/>
            <person name="Crow J.A."/>
            <person name="Grimwood J."/>
            <person name="Kramer R."/>
            <person name="Lindquist E."/>
            <person name="Lucas S."/>
            <person name="Salamov A."/>
            <person name="McFadden G.I."/>
            <person name="Lane C.E."/>
            <person name="Keeling P.J."/>
            <person name="Gray M.W."/>
            <person name="Grigoriev I.V."/>
            <person name="Archibald J.M."/>
        </authorList>
    </citation>
    <scope>NUCLEOTIDE SEQUENCE</scope>
    <source>
        <strain evidence="4">CCMP2712</strain>
    </source>
</reference>
<dbReference type="HOGENOM" id="CLU_368994_0_0_1"/>
<feature type="compositionally biased region" description="Pro residues" evidence="1">
    <location>
        <begin position="326"/>
        <end position="341"/>
    </location>
</feature>
<protein>
    <submittedName>
        <fullName evidence="2 3">Uncharacterized protein</fullName>
    </submittedName>
</protein>
<organism evidence="2">
    <name type="scientific">Guillardia theta (strain CCMP2712)</name>
    <name type="common">Cryptophyte</name>
    <dbReference type="NCBI Taxonomy" id="905079"/>
    <lineage>
        <taxon>Eukaryota</taxon>
        <taxon>Cryptophyceae</taxon>
        <taxon>Pyrenomonadales</taxon>
        <taxon>Geminigeraceae</taxon>
        <taxon>Guillardia</taxon>
    </lineage>
</organism>
<feature type="region of interest" description="Disordered" evidence="1">
    <location>
        <begin position="311"/>
        <end position="352"/>
    </location>
</feature>
<gene>
    <name evidence="2" type="ORF">GUITHDRAFT_141026</name>
</gene>
<proteinExistence type="predicted"/>
<sequence length="755" mass="84678">MRAGARLRQAAKREKERMEAEMKVEEERRRREAEQANLRDARLKEEQMGEYASMLEKLRQNERREDVSKWGRLVQKVMDIKGLSLRSVAKRFLSMSAMMSSYHKGANDLLTGTNDSYVSEDEDDLDSIQVPSLSVDVATKPPAPRAEETSSRLDKDEAEMLVRHALAIEANTEREIYNKCRDWEKPIPYNEVVASVRRMSTGAHEQDGAMELNLKEYLKVNVSMKLYSSEEESKGEEDMNSHQMSTDADEKDKEDTEVHDAEKVGTPPPPEVREEPEALYGDESVSQLDTSYELPSFSRDSPTLLSLMEEPHQKEPTKMPKRLPPDPHPPPRARPCPPPPPRPRRPLRAQGKTLPTLRAPLLPTERLKEQPGVTVMSMSIAVGGDQDKEMKEWRKGVSAEILVLEEETLLSSSFPSSSSLLASADSRHLLIGEVTKRREIAGGKIKAGEGSCMFAGDSRDGRQLELFWLNPCTIFLLESPKMVCVTLVKEETVLGVSFVSGRKLMEMLKSLTRNNSFIHAAAICSLKIFSCTGRQVRDGRRQQLMLDLTITPYRSVNSKAANSKSLTGKDPETVEKSEQEQGGGTGRGERERRSGRSLPYTSIEFDVKSAEVIFQISANEKQGLWRGPWEDMQVVEQQSKSSESFVILRPKRIPSSWVSNFGHNVFATLSLRVWSDFKSTRQVKLNKVSSAKPRQGRGAARSASASASYHKQVEKSHKARNTLAGIPTLRFEENLGEDGSPKAPLLLPPPCRPHG</sequence>
<feature type="compositionally biased region" description="Low complexity" evidence="1">
    <location>
        <begin position="696"/>
        <end position="708"/>
    </location>
</feature>
<dbReference type="RefSeq" id="XP_005829575.1">
    <property type="nucleotide sequence ID" value="XM_005829518.1"/>
</dbReference>
<dbReference type="Proteomes" id="UP000011087">
    <property type="component" value="Unassembled WGS sequence"/>
</dbReference>